<dbReference type="RefSeq" id="WP_013656253.1">
    <property type="nucleotide sequence ID" value="NC_015275.1"/>
</dbReference>
<proteinExistence type="inferred from homology"/>
<accession>F2JGJ9</accession>
<evidence type="ECO:0000259" key="5">
    <source>
        <dbReference type="Pfam" id="PF12708"/>
    </source>
</evidence>
<evidence type="ECO:0000256" key="2">
    <source>
        <dbReference type="ARBA" id="ARBA00022801"/>
    </source>
</evidence>
<dbReference type="HOGENOM" id="CLU_016031_8_3_9"/>
<dbReference type="Pfam" id="PF12708">
    <property type="entry name" value="Pect-lyase_RHGA_epim"/>
    <property type="match status" value="1"/>
</dbReference>
<name>F2JGJ9_CELLD</name>
<evidence type="ECO:0000313" key="6">
    <source>
        <dbReference type="EMBL" id="ADZ82954.1"/>
    </source>
</evidence>
<dbReference type="InterPro" id="IPR011050">
    <property type="entry name" value="Pectin_lyase_fold/virulence"/>
</dbReference>
<dbReference type="InterPro" id="IPR051801">
    <property type="entry name" value="GH28_Enzymes"/>
</dbReference>
<sequence length="515" mass="57169">MWNIANVTSTSVTIEIENEACHFVDQDYSLSINGEAKASPKTNIFTIYNLTPATEYHISLSANGKEVADTVATLSDTAILNVKDFGAVGDGVTMDTAAIQAAIMAAPKGSRVVIPAGTYKILPLFLKSHMTLELLEGATLLAHTDRKDYPILPGKMILEDGSIAYLASWEGDMADCYASIITGIGVRDVRIIGQGTIDGNGQNADWWVDCKVKRGAWRPRSLYLVDCEDVVVEGITIKNSPSWTVHPVRSTKLRFINLTLNNPKDSPNTDGIDPESCNGVEIIGVKFSLGDDCIAIKSGKISVPVDMRRPSENIIIRNCLMEYGHGGVVLGSEMSGGIKHVYVERCFFRNTDRGLRIKTRRGRGNTAVIDEIYIKNIKMDGVLTPFTLNCFYFCDPDGKTEYVWSKDKLPVDERTPYIGTLNFENIYCENSEVCAGFIYGLPEQTIKELNFKNVFIEFKEDATPDYPEMLSFQEKIVKSGFIIRNVDKIRLHDVVVKNHIGETLNLDQVTDYLVE</sequence>
<dbReference type="Proteomes" id="UP000008467">
    <property type="component" value="Chromosome"/>
</dbReference>
<evidence type="ECO:0000256" key="1">
    <source>
        <dbReference type="ARBA" id="ARBA00008834"/>
    </source>
</evidence>
<dbReference type="GO" id="GO:0005975">
    <property type="term" value="P:carbohydrate metabolic process"/>
    <property type="evidence" value="ECO:0007669"/>
    <property type="project" value="InterPro"/>
</dbReference>
<evidence type="ECO:0000313" key="7">
    <source>
        <dbReference type="Proteomes" id="UP000008467"/>
    </source>
</evidence>
<dbReference type="GO" id="GO:0004650">
    <property type="term" value="F:polygalacturonase activity"/>
    <property type="evidence" value="ECO:0007669"/>
    <property type="project" value="UniProtKB-EC"/>
</dbReference>
<feature type="domain" description="Rhamnogalacturonase A/B/Epimerase-like pectate lyase" evidence="5">
    <location>
        <begin position="80"/>
        <end position="121"/>
    </location>
</feature>
<dbReference type="STRING" id="642492.Clole_1226"/>
<dbReference type="InterPro" id="IPR006626">
    <property type="entry name" value="PbH1"/>
</dbReference>
<dbReference type="InterPro" id="IPR024535">
    <property type="entry name" value="RHGA/B-epi-like_pectate_lyase"/>
</dbReference>
<dbReference type="AlphaFoldDB" id="F2JGJ9"/>
<dbReference type="PROSITE" id="PS00502">
    <property type="entry name" value="POLYGALACTURONASE"/>
    <property type="match status" value="1"/>
</dbReference>
<dbReference type="EMBL" id="CP002582">
    <property type="protein sequence ID" value="ADZ82954.1"/>
    <property type="molecule type" value="Genomic_DNA"/>
</dbReference>
<dbReference type="eggNOG" id="COG5434">
    <property type="taxonomic scope" value="Bacteria"/>
</dbReference>
<dbReference type="InterPro" id="IPR000743">
    <property type="entry name" value="Glyco_hydro_28"/>
</dbReference>
<keyword evidence="7" id="KW-1185">Reference proteome</keyword>
<dbReference type="Pfam" id="PF00295">
    <property type="entry name" value="Glyco_hydro_28"/>
    <property type="match status" value="1"/>
</dbReference>
<dbReference type="EC" id="3.2.1.15" evidence="6"/>
<keyword evidence="3 4" id="KW-0326">Glycosidase</keyword>
<dbReference type="PANTHER" id="PTHR31339">
    <property type="entry name" value="PECTIN LYASE-RELATED"/>
    <property type="match status" value="1"/>
</dbReference>
<keyword evidence="2 4" id="KW-0378">Hydrolase</keyword>
<dbReference type="Gene3D" id="2.160.20.10">
    <property type="entry name" value="Single-stranded right-handed beta-helix, Pectin lyase-like"/>
    <property type="match status" value="1"/>
</dbReference>
<dbReference type="InterPro" id="IPR012334">
    <property type="entry name" value="Pectin_lyas_fold"/>
</dbReference>
<comment type="similarity">
    <text evidence="1 4">Belongs to the glycosyl hydrolase 28 family.</text>
</comment>
<evidence type="ECO:0000256" key="3">
    <source>
        <dbReference type="ARBA" id="ARBA00023295"/>
    </source>
</evidence>
<evidence type="ECO:0000256" key="4">
    <source>
        <dbReference type="RuleBase" id="RU361169"/>
    </source>
</evidence>
<gene>
    <name evidence="6" type="ordered locus">Clole_1226</name>
</gene>
<dbReference type="KEGG" id="cle:Clole_1226"/>
<organism evidence="6 7">
    <name type="scientific">Cellulosilyticum lentocellum (strain ATCC 49066 / DSM 5427 / NCIMB 11756 / RHM5)</name>
    <name type="common">Clostridium lentocellum</name>
    <dbReference type="NCBI Taxonomy" id="642492"/>
    <lineage>
        <taxon>Bacteria</taxon>
        <taxon>Bacillati</taxon>
        <taxon>Bacillota</taxon>
        <taxon>Clostridia</taxon>
        <taxon>Lachnospirales</taxon>
        <taxon>Cellulosilyticaceae</taxon>
        <taxon>Cellulosilyticum</taxon>
    </lineage>
</organism>
<protein>
    <submittedName>
        <fullName evidence="6">Polygalacturonase</fullName>
        <ecNumber evidence="6">3.2.1.15</ecNumber>
    </submittedName>
</protein>
<dbReference type="PANTHER" id="PTHR31339:SF9">
    <property type="entry name" value="PLASMIN AND FIBRONECTIN-BINDING PROTEIN A"/>
    <property type="match status" value="1"/>
</dbReference>
<reference evidence="6 7" key="1">
    <citation type="journal article" date="2011" name="J. Bacteriol.">
        <title>Complete genome sequence of the cellulose-degrading bacterium Cellulosilyticum lentocellum.</title>
        <authorList>
            <consortium name="US DOE Joint Genome Institute"/>
            <person name="Miller D.A."/>
            <person name="Suen G."/>
            <person name="Bruce D."/>
            <person name="Copeland A."/>
            <person name="Cheng J.F."/>
            <person name="Detter C."/>
            <person name="Goodwin L.A."/>
            <person name="Han C.S."/>
            <person name="Hauser L.J."/>
            <person name="Land M.L."/>
            <person name="Lapidus A."/>
            <person name="Lucas S."/>
            <person name="Meincke L."/>
            <person name="Pitluck S."/>
            <person name="Tapia R."/>
            <person name="Teshima H."/>
            <person name="Woyke T."/>
            <person name="Fox B.G."/>
            <person name="Angert E.R."/>
            <person name="Currie C.R."/>
        </authorList>
    </citation>
    <scope>NUCLEOTIDE SEQUENCE [LARGE SCALE GENOMIC DNA]</scope>
    <source>
        <strain evidence="7">ATCC 49066 / DSM 5427 / NCIMB 11756 / RHM5</strain>
    </source>
</reference>
<dbReference type="SMART" id="SM00710">
    <property type="entry name" value="PbH1"/>
    <property type="match status" value="4"/>
</dbReference>
<dbReference type="SUPFAM" id="SSF51126">
    <property type="entry name" value="Pectin lyase-like"/>
    <property type="match status" value="1"/>
</dbReference>